<keyword evidence="4" id="KW-0256">Endoplasmic reticulum</keyword>
<dbReference type="STRING" id="675120.N1PF04"/>
<proteinExistence type="inferred from homology"/>
<keyword evidence="5 9" id="KW-1133">Transmembrane helix</keyword>
<dbReference type="OrthoDB" id="301434at2759"/>
<feature type="compositionally biased region" description="Basic and acidic residues" evidence="8">
    <location>
        <begin position="417"/>
        <end position="426"/>
    </location>
</feature>
<evidence type="ECO:0000256" key="8">
    <source>
        <dbReference type="SAM" id="MobiDB-lite"/>
    </source>
</evidence>
<dbReference type="Pfam" id="PF01569">
    <property type="entry name" value="PAP2"/>
    <property type="match status" value="1"/>
</dbReference>
<dbReference type="SUPFAM" id="SSF48317">
    <property type="entry name" value="Acid phosphatase/Vanadium-dependent haloperoxidase"/>
    <property type="match status" value="1"/>
</dbReference>
<feature type="transmembrane region" description="Helical" evidence="9">
    <location>
        <begin position="316"/>
        <end position="333"/>
    </location>
</feature>
<evidence type="ECO:0000313" key="12">
    <source>
        <dbReference type="Proteomes" id="UP000016933"/>
    </source>
</evidence>
<dbReference type="AlphaFoldDB" id="N1PF04"/>
<dbReference type="PANTHER" id="PTHR14969:SF28">
    <property type="entry name" value="DIHYDROSPHINGOSINE 1-PHOSPHATE PHOSPHATASE LCB3-RELATED"/>
    <property type="match status" value="1"/>
</dbReference>
<feature type="domain" description="Phosphatidic acid phosphatase type 2/haloperoxidase" evidence="10">
    <location>
        <begin position="106"/>
        <end position="226"/>
    </location>
</feature>
<reference evidence="12" key="1">
    <citation type="journal article" date="2012" name="PLoS Genet.">
        <title>The genomes of the fungal plant pathogens Cladosporium fulvum and Dothistroma septosporum reveal adaptation to different hosts and lifestyles but also signatures of common ancestry.</title>
        <authorList>
            <person name="de Wit P.J.G.M."/>
            <person name="van der Burgt A."/>
            <person name="Oekmen B."/>
            <person name="Stergiopoulos I."/>
            <person name="Abd-Elsalam K.A."/>
            <person name="Aerts A.L."/>
            <person name="Bahkali A.H."/>
            <person name="Beenen H.G."/>
            <person name="Chettri P."/>
            <person name="Cox M.P."/>
            <person name="Datema E."/>
            <person name="de Vries R.P."/>
            <person name="Dhillon B."/>
            <person name="Ganley A.R."/>
            <person name="Griffiths S.A."/>
            <person name="Guo Y."/>
            <person name="Hamelin R.C."/>
            <person name="Henrissat B."/>
            <person name="Kabir M.S."/>
            <person name="Jashni M.K."/>
            <person name="Kema G."/>
            <person name="Klaubauf S."/>
            <person name="Lapidus A."/>
            <person name="Levasseur A."/>
            <person name="Lindquist E."/>
            <person name="Mehrabi R."/>
            <person name="Ohm R.A."/>
            <person name="Owen T.J."/>
            <person name="Salamov A."/>
            <person name="Schwelm A."/>
            <person name="Schijlen E."/>
            <person name="Sun H."/>
            <person name="van den Burg H.A."/>
            <person name="van Ham R.C.H.J."/>
            <person name="Zhang S."/>
            <person name="Goodwin S.B."/>
            <person name="Grigoriev I.V."/>
            <person name="Collemare J."/>
            <person name="Bradshaw R.E."/>
        </authorList>
    </citation>
    <scope>NUCLEOTIDE SEQUENCE [LARGE SCALE GENOMIC DNA]</scope>
    <source>
        <strain evidence="12">NZE10 / CBS 128990</strain>
    </source>
</reference>
<evidence type="ECO:0000256" key="5">
    <source>
        <dbReference type="ARBA" id="ARBA00022989"/>
    </source>
</evidence>
<dbReference type="InterPro" id="IPR000326">
    <property type="entry name" value="PAP2/HPO"/>
</dbReference>
<dbReference type="GO" id="GO:0005789">
    <property type="term" value="C:endoplasmic reticulum membrane"/>
    <property type="evidence" value="ECO:0007669"/>
    <property type="project" value="UniProtKB-SubCell"/>
</dbReference>
<comment type="subcellular location">
    <subcellularLocation>
        <location evidence="1">Endoplasmic reticulum membrane</location>
        <topology evidence="1">Multi-pass membrane protein</topology>
    </subcellularLocation>
</comment>
<dbReference type="PANTHER" id="PTHR14969">
    <property type="entry name" value="SPHINGOSINE-1-PHOSPHATE PHOSPHOHYDROLASE"/>
    <property type="match status" value="1"/>
</dbReference>
<dbReference type="Gene3D" id="1.20.144.10">
    <property type="entry name" value="Phosphatidic acid phosphatase type 2/haloperoxidase"/>
    <property type="match status" value="1"/>
</dbReference>
<evidence type="ECO:0000256" key="2">
    <source>
        <dbReference type="ARBA" id="ARBA00022692"/>
    </source>
</evidence>
<dbReference type="SMART" id="SM00014">
    <property type="entry name" value="acidPPc"/>
    <property type="match status" value="1"/>
</dbReference>
<evidence type="ECO:0000256" key="6">
    <source>
        <dbReference type="ARBA" id="ARBA00023136"/>
    </source>
</evidence>
<keyword evidence="12" id="KW-1185">Reference proteome</keyword>
<dbReference type="GO" id="GO:0042392">
    <property type="term" value="F:sphingosine-1-phosphate phosphatase activity"/>
    <property type="evidence" value="ECO:0007669"/>
    <property type="project" value="TreeGrafter"/>
</dbReference>
<dbReference type="EMBL" id="KB446543">
    <property type="protein sequence ID" value="EME40674.1"/>
    <property type="molecule type" value="Genomic_DNA"/>
</dbReference>
<feature type="region of interest" description="Disordered" evidence="8">
    <location>
        <begin position="417"/>
        <end position="512"/>
    </location>
</feature>
<dbReference type="OMA" id="ADDCPCY"/>
<evidence type="ECO:0000313" key="11">
    <source>
        <dbReference type="EMBL" id="EME40674.1"/>
    </source>
</evidence>
<dbReference type="InterPro" id="IPR036938">
    <property type="entry name" value="PAP2/HPO_sf"/>
</dbReference>
<feature type="transmembrane region" description="Helical" evidence="9">
    <location>
        <begin position="234"/>
        <end position="255"/>
    </location>
</feature>
<organism evidence="11 12">
    <name type="scientific">Dothistroma septosporum (strain NZE10 / CBS 128990)</name>
    <name type="common">Red band needle blight fungus</name>
    <name type="synonym">Mycosphaerella pini</name>
    <dbReference type="NCBI Taxonomy" id="675120"/>
    <lineage>
        <taxon>Eukaryota</taxon>
        <taxon>Fungi</taxon>
        <taxon>Dikarya</taxon>
        <taxon>Ascomycota</taxon>
        <taxon>Pezizomycotina</taxon>
        <taxon>Dothideomycetes</taxon>
        <taxon>Dothideomycetidae</taxon>
        <taxon>Mycosphaerellales</taxon>
        <taxon>Mycosphaerellaceae</taxon>
        <taxon>Dothistroma</taxon>
    </lineage>
</organism>
<comment type="similarity">
    <text evidence="7">Belongs to the type 2 lipid phosphate phosphatase family.</text>
</comment>
<evidence type="ECO:0000256" key="9">
    <source>
        <dbReference type="SAM" id="Phobius"/>
    </source>
</evidence>
<protein>
    <recommendedName>
        <fullName evidence="10">Phosphatidic acid phosphatase type 2/haloperoxidase domain-containing protein</fullName>
    </recommendedName>
</protein>
<feature type="transmembrane region" description="Helical" evidence="9">
    <location>
        <begin position="208"/>
        <end position="228"/>
    </location>
</feature>
<keyword evidence="6 9" id="KW-0472">Membrane</keyword>
<dbReference type="HOGENOM" id="CLU_019266_0_0_1"/>
<evidence type="ECO:0000256" key="7">
    <source>
        <dbReference type="ARBA" id="ARBA00038324"/>
    </source>
</evidence>
<feature type="compositionally biased region" description="Polar residues" evidence="8">
    <location>
        <begin position="428"/>
        <end position="455"/>
    </location>
</feature>
<dbReference type="CDD" id="cd03388">
    <property type="entry name" value="PAP2_SPPase1"/>
    <property type="match status" value="1"/>
</dbReference>
<dbReference type="eggNOG" id="KOG2822">
    <property type="taxonomic scope" value="Eukaryota"/>
</dbReference>
<feature type="transmembrane region" description="Helical" evidence="9">
    <location>
        <begin position="267"/>
        <end position="288"/>
    </location>
</feature>
<feature type="region of interest" description="Disordered" evidence="8">
    <location>
        <begin position="1"/>
        <end position="30"/>
    </location>
</feature>
<keyword evidence="2 9" id="KW-0812">Transmembrane</keyword>
<accession>N1PF04</accession>
<evidence type="ECO:0000256" key="1">
    <source>
        <dbReference type="ARBA" id="ARBA00004477"/>
    </source>
</evidence>
<dbReference type="Proteomes" id="UP000016933">
    <property type="component" value="Unassembled WGS sequence"/>
</dbReference>
<sequence length="558" mass="62442">MSPPDARPPTPLRFQAHLRTPTPDPDAGLRGLSHYERRLPKWRYQVRHRLIPIVRWETPYLARMQDTLRSPLLDTYFALTANLGTHTFFMTALPICFWCGYPELGIALVHMLAAGVYFSGYVKDMVCLPRPLSPPLQRITMSGSAALEYGFPSTHTTNAVSVAIYCLYNLWQSQEEYSIWHFRLLHMTCLCYATSISIGRMYCGMHGLFDVIFGAALGALITASRVLFGPTFDIWLIAGDWTRPAITVGVLALAVRFHPEPADNCPCYDDSVAFIGVVMGVSIGNWNYVHLLSNSDRTTAAMSALYNFSNRDLSKIAARLILGIVVVFLWRATMKPLLLRGLPPVFRLVAHYGLNIPRRYFLQARDYNTVPTLRKDDKVLPPASEIPAMLSSIRRRKRTISVGPQSEADAREFIANRAQQRRDRSRSPQKGLQQQPSRSSLKAATTPSIHENNPMTPEESPESTTYLSVHQNLSHVSPPTLMVTAPNRDLLTPPPSDNGNASDSGKEDESNDKKMFSALEKPRIRYDVEVITKLVVYAGIAWLAVEGNPLLFAILGIS</sequence>
<evidence type="ECO:0000256" key="3">
    <source>
        <dbReference type="ARBA" id="ARBA00022801"/>
    </source>
</evidence>
<evidence type="ECO:0000259" key="10">
    <source>
        <dbReference type="SMART" id="SM00014"/>
    </source>
</evidence>
<evidence type="ECO:0000256" key="4">
    <source>
        <dbReference type="ARBA" id="ARBA00022824"/>
    </source>
</evidence>
<keyword evidence="3" id="KW-0378">Hydrolase</keyword>
<gene>
    <name evidence="11" type="ORF">DOTSEDRAFT_74279</name>
</gene>
<feature type="compositionally biased region" description="Pro residues" evidence="8">
    <location>
        <begin position="1"/>
        <end position="11"/>
    </location>
</feature>
<feature type="compositionally biased region" description="Polar residues" evidence="8">
    <location>
        <begin position="462"/>
        <end position="477"/>
    </location>
</feature>
<reference evidence="11 12" key="2">
    <citation type="journal article" date="2012" name="PLoS Pathog.">
        <title>Diverse lifestyles and strategies of plant pathogenesis encoded in the genomes of eighteen Dothideomycetes fungi.</title>
        <authorList>
            <person name="Ohm R.A."/>
            <person name="Feau N."/>
            <person name="Henrissat B."/>
            <person name="Schoch C.L."/>
            <person name="Horwitz B.A."/>
            <person name="Barry K.W."/>
            <person name="Condon B.J."/>
            <person name="Copeland A.C."/>
            <person name="Dhillon B."/>
            <person name="Glaser F."/>
            <person name="Hesse C.N."/>
            <person name="Kosti I."/>
            <person name="LaButti K."/>
            <person name="Lindquist E.A."/>
            <person name="Lucas S."/>
            <person name="Salamov A.A."/>
            <person name="Bradshaw R.E."/>
            <person name="Ciuffetti L."/>
            <person name="Hamelin R.C."/>
            <person name="Kema G.H.J."/>
            <person name="Lawrence C."/>
            <person name="Scott J.A."/>
            <person name="Spatafora J.W."/>
            <person name="Turgeon B.G."/>
            <person name="de Wit P.J.G.M."/>
            <person name="Zhong S."/>
            <person name="Goodwin S.B."/>
            <person name="Grigoriev I.V."/>
        </authorList>
    </citation>
    <scope>NUCLEOTIDE SEQUENCE [LARGE SCALE GENOMIC DNA]</scope>
    <source>
        <strain evidence="12">NZE10 / CBS 128990</strain>
    </source>
</reference>
<name>N1PF04_DOTSN</name>